<comment type="similarity">
    <text evidence="1">Belongs to the ARG7 family.</text>
</comment>
<protein>
    <submittedName>
        <fullName evidence="2">Uncharacterized protein</fullName>
    </submittedName>
</protein>
<accession>A0A0D9X3X0</accession>
<dbReference type="eggNOG" id="ENOG502S4NX">
    <property type="taxonomic scope" value="Eukaryota"/>
</dbReference>
<dbReference type="Gramene" id="LPERR08G01600.1">
    <property type="protein sequence ID" value="LPERR08G01600.1"/>
    <property type="gene ID" value="LPERR08G01600"/>
</dbReference>
<dbReference type="HOGENOM" id="CLU_098106_3_0_1"/>
<dbReference type="GO" id="GO:0009733">
    <property type="term" value="P:response to auxin"/>
    <property type="evidence" value="ECO:0007669"/>
    <property type="project" value="InterPro"/>
</dbReference>
<proteinExistence type="inferred from homology"/>
<name>A0A0D9X3X0_9ORYZ</name>
<evidence type="ECO:0000313" key="2">
    <source>
        <dbReference type="EnsemblPlants" id="LPERR08G01600.1"/>
    </source>
</evidence>
<reference evidence="2 3" key="1">
    <citation type="submission" date="2012-08" db="EMBL/GenBank/DDBJ databases">
        <title>Oryza genome evolution.</title>
        <authorList>
            <person name="Wing R.A."/>
        </authorList>
    </citation>
    <scope>NUCLEOTIDE SEQUENCE</scope>
</reference>
<dbReference type="Pfam" id="PF02519">
    <property type="entry name" value="Auxin_inducible"/>
    <property type="match status" value="1"/>
</dbReference>
<keyword evidence="3" id="KW-1185">Reference proteome</keyword>
<sequence length="98" mass="10834">MAGKLYQLMSRMNLARNRSSSSSASAVDVPRGHFAVYVGESRKRFVIPTAYLKQPAFVLLLKRVEDEFGFDHRCGGLTIPCTEGDFTSIVYGMSSGDH</sequence>
<dbReference type="EnsemblPlants" id="LPERR08G01600.1">
    <property type="protein sequence ID" value="LPERR08G01600.1"/>
    <property type="gene ID" value="LPERR08G01600"/>
</dbReference>
<dbReference type="InterPro" id="IPR003676">
    <property type="entry name" value="SAUR_fam"/>
</dbReference>
<reference evidence="3" key="2">
    <citation type="submission" date="2013-12" db="EMBL/GenBank/DDBJ databases">
        <authorList>
            <person name="Yu Y."/>
            <person name="Lee S."/>
            <person name="de Baynast K."/>
            <person name="Wissotski M."/>
            <person name="Liu L."/>
            <person name="Talag J."/>
            <person name="Goicoechea J."/>
            <person name="Angelova A."/>
            <person name="Jetty R."/>
            <person name="Kudrna D."/>
            <person name="Golser W."/>
            <person name="Rivera L."/>
            <person name="Zhang J."/>
            <person name="Wing R."/>
        </authorList>
    </citation>
    <scope>NUCLEOTIDE SEQUENCE</scope>
</reference>
<dbReference type="STRING" id="77586.A0A0D9X3X0"/>
<organism evidence="2 3">
    <name type="scientific">Leersia perrieri</name>
    <dbReference type="NCBI Taxonomy" id="77586"/>
    <lineage>
        <taxon>Eukaryota</taxon>
        <taxon>Viridiplantae</taxon>
        <taxon>Streptophyta</taxon>
        <taxon>Embryophyta</taxon>
        <taxon>Tracheophyta</taxon>
        <taxon>Spermatophyta</taxon>
        <taxon>Magnoliopsida</taxon>
        <taxon>Liliopsida</taxon>
        <taxon>Poales</taxon>
        <taxon>Poaceae</taxon>
        <taxon>BOP clade</taxon>
        <taxon>Oryzoideae</taxon>
        <taxon>Oryzeae</taxon>
        <taxon>Oryzinae</taxon>
        <taxon>Leersia</taxon>
    </lineage>
</organism>
<reference evidence="2" key="3">
    <citation type="submission" date="2015-04" db="UniProtKB">
        <authorList>
            <consortium name="EnsemblPlants"/>
        </authorList>
    </citation>
    <scope>IDENTIFICATION</scope>
</reference>
<dbReference type="AlphaFoldDB" id="A0A0D9X3X0"/>
<dbReference type="PANTHER" id="PTHR31929">
    <property type="entry name" value="SAUR-LIKE AUXIN-RESPONSIVE PROTEIN FAMILY-RELATED"/>
    <property type="match status" value="1"/>
</dbReference>
<evidence type="ECO:0000313" key="3">
    <source>
        <dbReference type="Proteomes" id="UP000032180"/>
    </source>
</evidence>
<evidence type="ECO:0000256" key="1">
    <source>
        <dbReference type="ARBA" id="ARBA00006974"/>
    </source>
</evidence>
<dbReference type="Proteomes" id="UP000032180">
    <property type="component" value="Chromosome 8"/>
</dbReference>